<dbReference type="OrthoDB" id="6154357at2759"/>
<feature type="repeat" description="ANK" evidence="3">
    <location>
        <begin position="1060"/>
        <end position="1094"/>
    </location>
</feature>
<dbReference type="Gene3D" id="1.10.533.10">
    <property type="entry name" value="Death Domain, Fas"/>
    <property type="match status" value="1"/>
</dbReference>
<dbReference type="PROSITE" id="PS50088">
    <property type="entry name" value="ANK_REPEAT"/>
    <property type="match status" value="4"/>
</dbReference>
<dbReference type="PROSITE" id="PS50297">
    <property type="entry name" value="ANK_REP_REGION"/>
    <property type="match status" value="2"/>
</dbReference>
<evidence type="ECO:0000256" key="1">
    <source>
        <dbReference type="ARBA" id="ARBA00022737"/>
    </source>
</evidence>
<evidence type="ECO:0000256" key="4">
    <source>
        <dbReference type="SAM" id="MobiDB-lite"/>
    </source>
</evidence>
<evidence type="ECO:0000256" key="3">
    <source>
        <dbReference type="PROSITE-ProRule" id="PRU00023"/>
    </source>
</evidence>
<dbReference type="InterPro" id="IPR000488">
    <property type="entry name" value="Death_dom"/>
</dbReference>
<reference evidence="6" key="1">
    <citation type="submission" date="2021-03" db="EMBL/GenBank/DDBJ databases">
        <authorList>
            <person name="Bekaert M."/>
        </authorList>
    </citation>
    <scope>NUCLEOTIDE SEQUENCE</scope>
</reference>
<keyword evidence="7" id="KW-1185">Reference proteome</keyword>
<dbReference type="InterPro" id="IPR036770">
    <property type="entry name" value="Ankyrin_rpt-contain_sf"/>
</dbReference>
<dbReference type="SUPFAM" id="SSF52540">
    <property type="entry name" value="P-loop containing nucleoside triphosphate hydrolases"/>
    <property type="match status" value="1"/>
</dbReference>
<evidence type="ECO:0000259" key="5">
    <source>
        <dbReference type="PROSITE" id="PS50017"/>
    </source>
</evidence>
<dbReference type="SMART" id="SM00248">
    <property type="entry name" value="ANK"/>
    <property type="match status" value="15"/>
</dbReference>
<dbReference type="PANTHER" id="PTHR24198:SF165">
    <property type="entry name" value="ANKYRIN REPEAT-CONTAINING PROTEIN-RELATED"/>
    <property type="match status" value="1"/>
</dbReference>
<gene>
    <name evidence="6" type="ORF">MEDL_55121</name>
</gene>
<dbReference type="InterPro" id="IPR002110">
    <property type="entry name" value="Ankyrin_rpt"/>
</dbReference>
<organism evidence="6 7">
    <name type="scientific">Mytilus edulis</name>
    <name type="common">Blue mussel</name>
    <dbReference type="NCBI Taxonomy" id="6550"/>
    <lineage>
        <taxon>Eukaryota</taxon>
        <taxon>Metazoa</taxon>
        <taxon>Spiralia</taxon>
        <taxon>Lophotrochozoa</taxon>
        <taxon>Mollusca</taxon>
        <taxon>Bivalvia</taxon>
        <taxon>Autobranchia</taxon>
        <taxon>Pteriomorphia</taxon>
        <taxon>Mytilida</taxon>
        <taxon>Mytiloidea</taxon>
        <taxon>Mytilidae</taxon>
        <taxon>Mytilinae</taxon>
        <taxon>Mytilus</taxon>
    </lineage>
</organism>
<accession>A0A8S3UKN6</accession>
<evidence type="ECO:0000313" key="6">
    <source>
        <dbReference type="EMBL" id="CAG2242990.1"/>
    </source>
</evidence>
<dbReference type="Proteomes" id="UP000683360">
    <property type="component" value="Unassembled WGS sequence"/>
</dbReference>
<dbReference type="Pfam" id="PF12796">
    <property type="entry name" value="Ank_2"/>
    <property type="match status" value="3"/>
</dbReference>
<dbReference type="InterPro" id="IPR049050">
    <property type="entry name" value="nSTAND3"/>
</dbReference>
<dbReference type="SUPFAM" id="SSF48403">
    <property type="entry name" value="Ankyrin repeat"/>
    <property type="match status" value="3"/>
</dbReference>
<dbReference type="SUPFAM" id="SSF47986">
    <property type="entry name" value="DEATH domain"/>
    <property type="match status" value="1"/>
</dbReference>
<dbReference type="Pfam" id="PF00531">
    <property type="entry name" value="Death"/>
    <property type="match status" value="1"/>
</dbReference>
<proteinExistence type="predicted"/>
<evidence type="ECO:0000313" key="7">
    <source>
        <dbReference type="Proteomes" id="UP000683360"/>
    </source>
</evidence>
<evidence type="ECO:0000256" key="2">
    <source>
        <dbReference type="ARBA" id="ARBA00023043"/>
    </source>
</evidence>
<dbReference type="EMBL" id="CAJPWZ010002689">
    <property type="protein sequence ID" value="CAG2242990.1"/>
    <property type="molecule type" value="Genomic_DNA"/>
</dbReference>
<feature type="repeat" description="ANK" evidence="3">
    <location>
        <begin position="1487"/>
        <end position="1521"/>
    </location>
</feature>
<feature type="region of interest" description="Disordered" evidence="4">
    <location>
        <begin position="242"/>
        <end position="272"/>
    </location>
</feature>
<feature type="domain" description="Death" evidence="5">
    <location>
        <begin position="295"/>
        <end position="366"/>
    </location>
</feature>
<dbReference type="GO" id="GO:0007165">
    <property type="term" value="P:signal transduction"/>
    <property type="evidence" value="ECO:0007669"/>
    <property type="project" value="InterPro"/>
</dbReference>
<keyword evidence="2 3" id="KW-0040">ANK repeat</keyword>
<feature type="repeat" description="ANK" evidence="3">
    <location>
        <begin position="1633"/>
        <end position="1668"/>
    </location>
</feature>
<dbReference type="PROSITE" id="PS50017">
    <property type="entry name" value="DEATH_DOMAIN"/>
    <property type="match status" value="1"/>
</dbReference>
<comment type="caution">
    <text evidence="6">The sequence shown here is derived from an EMBL/GenBank/DDBJ whole genome shotgun (WGS) entry which is preliminary data.</text>
</comment>
<keyword evidence="1" id="KW-0677">Repeat</keyword>
<dbReference type="Gene3D" id="1.25.40.20">
    <property type="entry name" value="Ankyrin repeat-containing domain"/>
    <property type="match status" value="4"/>
</dbReference>
<dbReference type="InterPro" id="IPR011029">
    <property type="entry name" value="DEATH-like_dom_sf"/>
</dbReference>
<dbReference type="PANTHER" id="PTHR24198">
    <property type="entry name" value="ANKYRIN REPEAT AND PROTEIN KINASE DOMAIN-CONTAINING PROTEIN"/>
    <property type="match status" value="1"/>
</dbReference>
<protein>
    <recommendedName>
        <fullName evidence="5">Death domain-containing protein</fullName>
    </recommendedName>
</protein>
<sequence>MEQQERENFYRHSTLIVDDTNEVFQGLVDLHLTNESLNLIQFIENNQHDIYHLCYNNITCCSCPTKAKKPIGSPPSRILHPSQLDILFDINKKHPNHNAHNRAKHCCCPVSTKLKRDDLDLTLARCLLVNFSNVVPDHSKERYSLEKLIKFRNNTYGHATKGTVSNKEYCDNREEIEACIMILAKTCGREEDFRQKLKDAKVRTLDETICRQLQTSLLLSAQRETDIPAVIETAVEAAFEKFQGKHESTHADTKESQTRYERSPSKESLDRSFTEEHDILPDSFLHCLAYGLSVNWKDAAFGLQFNKNEIDEIKEENPSSIVVQATTMLIKWKRRRGIQPEMIDEICHALTECGRKDLSDTLKKKLGIYKSEKVNEEDSPTGLQSTGISRQISYRDEELEELETTEGQFIETSAFEEVKRVLMDKKMVFIKGENGSGKTSLGYHLYCDLIDNKTMDKDNICKNMTEFLNEYDLEETQVLFLDDVFGTLHFDKTEFRKWSELMERMPEDRKNENYAGCVTYMIFTSRSSLIEMINQKEYVGCMDQSYLVDIPSITKRLSVLEKKNIFSRFWSKYHKEGSAQPSFINNFQFPETKDFDFWFSAEVMARCSYGETFWKDPVNFLLKKLKDEIDSSTISLELCKKLISNNSKEKKCSDSHTLGCRFLKDERKLLKQHPEFFKYISPDQFEFQHTLMKDKIEIYLAGKGDLADAIRHLPLQHLMTAVLPKKGGHLLKKKEIELRLKNEHICHLIDRLIAEVLKGNVKDVSSHDVWNTDAWVIMLDNILKKESSDKIHTLLTIEDRNEGKNFLYWSALKHKRRLCEKLLRHIESCEQIEYKENLLSVTLVGACTIQKNISIVRELIKFGADVSFCNACRIEDTMRNDEKGIEYLTDEQHMCPLDVAISYGNISHVENLLNRGATISHCSWRQWEIIHKAFALGDMFVKQPVFLEAFLDVFSKYNADKQTISPCVEKSGFYVLFNEINESCDDLDHIFLTFAKYSVLSTTLLNAFLECKVDANVTNRDKKNALHLLVDHSGLDICEKCKVIELLLLKGCDANMKAKQRQTPLSLAIRKQYKHPQILQTLLEGNADVNIKVGEGKSLLHVCIETAMPPNDAINIIRKLKDQNCDPYLVDKKGQSVIEILFQQDEIKIDILSELCRHPLHTCLEYSKIPEERKLKIIRYLHGRGMDIDCRDEKEQTPLSTAITSCCSPSVIQCFLQLGASLNLKFGNDYSILQLFLRFHPDIDDLTIKEFVNQDVHLQSRNFMVIIADILKSSKNYHFVLKIILGQLSSESASFKSFFDEENRTFLHLTVMSVFTDRECKEVSEMFINNGVDVNHRAKGQIHALDLAIRNDKVRRTSTIIYLLEHSKLKEFNAKTFLSDIFDSGQICIEILSRAIDKKIINKSKPPKTKILHILAEKGLDNFYKNFPNTGHTTCPPSIESNLGLPHSQSVSSKMIDMVERNETSNESQIIKCLLECGFQINEKDGLGRTPLHKACYCKDQDISLISALCENGADTNAKDQDKNTPLHSCVASASEDLITLAVCKILLRYSAKVGKCNNKNRTPLMLAVKQETERIKTVTFLLNNNSDINVKDSKDESCLHYCIRKRTPDIDACKLLQILLESNPKLEHKNTLGLTALNLASTFNTFSRVSCIIRLLEKGAKVNSIDSFNRTPLFNVVRCLRGHDILLSLERIVRLAILFACHADPGYATQTNETVNDFETGDSVVKSMIREYPATEDKLVSFICTKLQAVSNNYSEHSQKQSFKFELKELKKEISGAITEAIGYLGEICFDNEEDDVCLSSDYCAQVAM</sequence>
<dbReference type="Pfam" id="PF20720">
    <property type="entry name" value="nSTAND3"/>
    <property type="match status" value="1"/>
</dbReference>
<dbReference type="InterPro" id="IPR027417">
    <property type="entry name" value="P-loop_NTPase"/>
</dbReference>
<name>A0A8S3UKN6_MYTED</name>
<feature type="repeat" description="ANK" evidence="3">
    <location>
        <begin position="1560"/>
        <end position="1594"/>
    </location>
</feature>